<dbReference type="InterPro" id="IPR011701">
    <property type="entry name" value="MFS"/>
</dbReference>
<keyword evidence="3 6" id="KW-0812">Transmembrane</keyword>
<evidence type="ECO:0000256" key="6">
    <source>
        <dbReference type="SAM" id="Phobius"/>
    </source>
</evidence>
<evidence type="ECO:0000256" key="2">
    <source>
        <dbReference type="ARBA" id="ARBA00022475"/>
    </source>
</evidence>
<feature type="transmembrane region" description="Helical" evidence="6">
    <location>
        <begin position="237"/>
        <end position="258"/>
    </location>
</feature>
<keyword evidence="8" id="KW-1185">Reference proteome</keyword>
<protein>
    <submittedName>
        <fullName evidence="7">Major facilitator superfamily MFS_1</fullName>
    </submittedName>
</protein>
<keyword evidence="4 6" id="KW-1133">Transmembrane helix</keyword>
<comment type="subcellular location">
    <subcellularLocation>
        <location evidence="1">Cell membrane</location>
        <topology evidence="1">Multi-pass membrane protein</topology>
    </subcellularLocation>
</comment>
<name>F0RKP0_DEIPM</name>
<organism evidence="7 8">
    <name type="scientific">Deinococcus proteolyticus (strain ATCC 35074 / DSM 20540 / JCM 6276 / NBRC 101906 / NCIMB 13154 / VKM Ac-1939 / CCM 2703 / MRP)</name>
    <dbReference type="NCBI Taxonomy" id="693977"/>
    <lineage>
        <taxon>Bacteria</taxon>
        <taxon>Thermotogati</taxon>
        <taxon>Deinococcota</taxon>
        <taxon>Deinococci</taxon>
        <taxon>Deinococcales</taxon>
        <taxon>Deinococcaceae</taxon>
        <taxon>Deinococcus</taxon>
    </lineage>
</organism>
<dbReference type="GO" id="GO:0022857">
    <property type="term" value="F:transmembrane transporter activity"/>
    <property type="evidence" value="ECO:0007669"/>
    <property type="project" value="InterPro"/>
</dbReference>
<accession>F0RKP0</accession>
<keyword evidence="5 6" id="KW-0472">Membrane</keyword>
<dbReference type="PANTHER" id="PTHR23513:SF11">
    <property type="entry name" value="STAPHYLOFERRIN A TRANSPORTER"/>
    <property type="match status" value="1"/>
</dbReference>
<dbReference type="GO" id="GO:0005886">
    <property type="term" value="C:plasma membrane"/>
    <property type="evidence" value="ECO:0007669"/>
    <property type="project" value="UniProtKB-SubCell"/>
</dbReference>
<evidence type="ECO:0000256" key="3">
    <source>
        <dbReference type="ARBA" id="ARBA00022692"/>
    </source>
</evidence>
<feature type="transmembrane region" description="Helical" evidence="6">
    <location>
        <begin position="355"/>
        <end position="374"/>
    </location>
</feature>
<feature type="transmembrane region" description="Helical" evidence="6">
    <location>
        <begin position="59"/>
        <end position="80"/>
    </location>
</feature>
<sequence length="377" mass="37896">MAGMSLGDALLSLAMPFLALRLSTVPDERAVALVFLAGSLPRFAAPLLGSVADRLTPRAAIGVASGLRAAAVLSVAGLALAGMLPYWGLLALAAANALLNTLIFAAGSALVPRLVPDELLARANALNSGVMMGLPLVGLGLGGVLLGLLTPASVYLCAVPLLALAPLAAFFLPKLAAAEAGKASVLGLWHDLRHGLRTIFGQTFLTASFGFSFGLNIGLNVMNARAPLALRGAGGDIHAYVVFEVLVAGSILAGITWASRGRSVPQLHRFAVLGAALVTLGLLPMLSAAAEAWWAGAVCFGVGLGLVSVATTTRSQQLVPTAERGRTMGALIGLNALGLTLGAALAASALSTPTLMLGLALGLGAAAWTLARAVQAG</sequence>
<feature type="transmembrane region" description="Helical" evidence="6">
    <location>
        <begin position="270"/>
        <end position="286"/>
    </location>
</feature>
<feature type="transmembrane region" description="Helical" evidence="6">
    <location>
        <begin position="330"/>
        <end position="349"/>
    </location>
</feature>
<evidence type="ECO:0000313" key="8">
    <source>
        <dbReference type="Proteomes" id="UP000007718"/>
    </source>
</evidence>
<reference evidence="8" key="1">
    <citation type="submission" date="2011-02" db="EMBL/GenBank/DDBJ databases">
        <title>The complete sequence of chromosome of Deinococcus proteolyticus DSM 20540.</title>
        <authorList>
            <consortium name="US DOE Joint Genome Institute (JGI-PGF)"/>
            <person name="Lucas S."/>
            <person name="Copeland A."/>
            <person name="Lapidus A."/>
            <person name="Bruce D."/>
            <person name="Goodwin L."/>
            <person name="Pitluck S."/>
            <person name="Kyrpides N."/>
            <person name="Mavromatis K."/>
            <person name="Pagani I."/>
            <person name="Ivanova N."/>
            <person name="Ovchinnikova G."/>
            <person name="Zeytun A."/>
            <person name="Detter J.C."/>
            <person name="Han C."/>
            <person name="Land M."/>
            <person name="Hauser L."/>
            <person name="Markowitz V."/>
            <person name="Cheng J.-F."/>
            <person name="Hugenholtz P."/>
            <person name="Woyke T."/>
            <person name="Wu D."/>
            <person name="Pukall R."/>
            <person name="Steenblock K."/>
            <person name="Brambilla E."/>
            <person name="Klenk H.-P."/>
            <person name="Eisen J.A."/>
        </authorList>
    </citation>
    <scope>NUCLEOTIDE SEQUENCE [LARGE SCALE GENOMIC DNA]</scope>
    <source>
        <strain evidence="8">ATCC 35074 / DSM 20540 / JCM 6276 / NBRC 101906 / NCIMB 13154 / VKM Ac-1939 / CCM 2703 / MRP</strain>
    </source>
</reference>
<dbReference type="InterPro" id="IPR036259">
    <property type="entry name" value="MFS_trans_sf"/>
</dbReference>
<dbReference type="STRING" id="693977.Deipr_0568"/>
<feature type="transmembrane region" description="Helical" evidence="6">
    <location>
        <begin position="123"/>
        <end position="146"/>
    </location>
</feature>
<dbReference type="PANTHER" id="PTHR23513">
    <property type="entry name" value="INTEGRAL MEMBRANE EFFLUX PROTEIN-RELATED"/>
    <property type="match status" value="1"/>
</dbReference>
<proteinExistence type="predicted"/>
<evidence type="ECO:0000256" key="5">
    <source>
        <dbReference type="ARBA" id="ARBA00023136"/>
    </source>
</evidence>
<dbReference type="EMBL" id="CP002536">
    <property type="protein sequence ID" value="ADY25730.1"/>
    <property type="molecule type" value="Genomic_DNA"/>
</dbReference>
<reference evidence="7 8" key="2">
    <citation type="journal article" date="2012" name="Stand. Genomic Sci.">
        <title>Complete genome sequence of the orange-red pigmented, radioresistant Deinococcus proteolyticus type strain (MRP(T)).</title>
        <authorList>
            <person name="Copeland A."/>
            <person name="Zeytun A."/>
            <person name="Yassawong M."/>
            <person name="Nolan M."/>
            <person name="Lucas S."/>
            <person name="Hammon N."/>
            <person name="Deshpande S."/>
            <person name="Cheng J.F."/>
            <person name="Han C."/>
            <person name="Tapia R."/>
            <person name="Goodwin L.A."/>
            <person name="Pitluck S."/>
            <person name="Mavromatis K."/>
            <person name="Liolios K."/>
            <person name="Pagani I."/>
            <person name="Ivanova N."/>
            <person name="Mikhailova N."/>
            <person name="Pati A."/>
            <person name="Chen A."/>
            <person name="Palaniappan K."/>
            <person name="Land M."/>
            <person name="Hauser L."/>
            <person name="Jeffries C.D."/>
            <person name="Brambilla E.M."/>
            <person name="Rohde M."/>
            <person name="Sikorski J."/>
            <person name="Pukall R."/>
            <person name="Goker M."/>
            <person name="Detter J.C."/>
            <person name="Woyke T."/>
            <person name="Bristow J."/>
            <person name="Eisen J.A."/>
            <person name="Markowitz V."/>
            <person name="Hugenholtz P."/>
            <person name="Kyrpides N.C."/>
            <person name="Klenk H.P."/>
            <person name="Lapidus A."/>
        </authorList>
    </citation>
    <scope>NUCLEOTIDE SEQUENCE [LARGE SCALE GENOMIC DNA]</scope>
    <source>
        <strain evidence="8">ATCC 35074 / DSM 20540 / JCM 6276 / NBRC 101906 / NCIMB 13154 / VKM Ac-1939 / CCM 2703 / MRP</strain>
    </source>
</reference>
<dbReference type="SUPFAM" id="SSF103473">
    <property type="entry name" value="MFS general substrate transporter"/>
    <property type="match status" value="1"/>
</dbReference>
<dbReference type="KEGG" id="dpt:Deipr_0568"/>
<gene>
    <name evidence="7" type="ordered locus">Deipr_0568</name>
</gene>
<dbReference type="eggNOG" id="COG2814">
    <property type="taxonomic scope" value="Bacteria"/>
</dbReference>
<evidence type="ECO:0000313" key="7">
    <source>
        <dbReference type="EMBL" id="ADY25730.1"/>
    </source>
</evidence>
<feature type="transmembrane region" description="Helical" evidence="6">
    <location>
        <begin position="199"/>
        <end position="217"/>
    </location>
</feature>
<feature type="transmembrane region" description="Helical" evidence="6">
    <location>
        <begin position="86"/>
        <end position="111"/>
    </location>
</feature>
<feature type="transmembrane region" description="Helical" evidence="6">
    <location>
        <begin position="152"/>
        <end position="172"/>
    </location>
</feature>
<keyword evidence="2" id="KW-1003">Cell membrane</keyword>
<evidence type="ECO:0000256" key="4">
    <source>
        <dbReference type="ARBA" id="ARBA00022989"/>
    </source>
</evidence>
<dbReference type="Pfam" id="PF07690">
    <property type="entry name" value="MFS_1"/>
    <property type="match status" value="1"/>
</dbReference>
<feature type="transmembrane region" description="Helical" evidence="6">
    <location>
        <begin position="31"/>
        <end position="52"/>
    </location>
</feature>
<dbReference type="AlphaFoldDB" id="F0RKP0"/>
<dbReference type="Gene3D" id="1.20.1250.20">
    <property type="entry name" value="MFS general substrate transporter like domains"/>
    <property type="match status" value="1"/>
</dbReference>
<dbReference type="Proteomes" id="UP000007718">
    <property type="component" value="Chromosome"/>
</dbReference>
<feature type="transmembrane region" description="Helical" evidence="6">
    <location>
        <begin position="292"/>
        <end position="310"/>
    </location>
</feature>
<evidence type="ECO:0000256" key="1">
    <source>
        <dbReference type="ARBA" id="ARBA00004651"/>
    </source>
</evidence>
<dbReference type="HOGENOM" id="CLU_656767_0_0_0"/>